<dbReference type="AlphaFoldDB" id="A0A8T0UWI0"/>
<feature type="region of interest" description="Disordered" evidence="1">
    <location>
        <begin position="148"/>
        <end position="187"/>
    </location>
</feature>
<dbReference type="PANTHER" id="PTHR34222">
    <property type="entry name" value="GAG_PRE-INTEGRS DOMAIN-CONTAINING PROTEIN"/>
    <property type="match status" value="1"/>
</dbReference>
<accession>A0A8T0UWI0</accession>
<reference evidence="2" key="1">
    <citation type="submission" date="2020-05" db="EMBL/GenBank/DDBJ databases">
        <title>WGS assembly of Panicum virgatum.</title>
        <authorList>
            <person name="Lovell J.T."/>
            <person name="Jenkins J."/>
            <person name="Shu S."/>
            <person name="Juenger T.E."/>
            <person name="Schmutz J."/>
        </authorList>
    </citation>
    <scope>NUCLEOTIDE SEQUENCE</scope>
    <source>
        <strain evidence="2">AP13</strain>
    </source>
</reference>
<gene>
    <name evidence="2" type="ORF">PVAP13_3KG372927</name>
</gene>
<feature type="compositionally biased region" description="Low complexity" evidence="1">
    <location>
        <begin position="155"/>
        <end position="187"/>
    </location>
</feature>
<dbReference type="Proteomes" id="UP000823388">
    <property type="component" value="Chromosome 3K"/>
</dbReference>
<name>A0A8T0UWI0_PANVG</name>
<dbReference type="EMBL" id="CM029041">
    <property type="protein sequence ID" value="KAG2626607.1"/>
    <property type="molecule type" value="Genomic_DNA"/>
</dbReference>
<evidence type="ECO:0000313" key="3">
    <source>
        <dbReference type="Proteomes" id="UP000823388"/>
    </source>
</evidence>
<comment type="caution">
    <text evidence="2">The sequence shown here is derived from an EMBL/GenBank/DDBJ whole genome shotgun (WGS) entry which is preliminary data.</text>
</comment>
<feature type="non-terminal residue" evidence="2">
    <location>
        <position position="187"/>
    </location>
</feature>
<proteinExistence type="predicted"/>
<sequence length="187" mass="20494">MEIEEYFIAFTKLSSQHASMVPKPSSLCTGCVSSWAARDKYDQENTMFDFLMGLRSEFEPIRVQLLGRPTLPTLSETLSALLAEETRLKTLTSNSPVSQHSVLGIPPLFTEVAAAASSKKTPCSHCGRTNHPDVRCFKKYPHLLAEMQAKRSASRRGTTSSGTQTAASQFPAAAHQQSAPQFQQQSS</sequence>
<organism evidence="2 3">
    <name type="scientific">Panicum virgatum</name>
    <name type="common">Blackwell switchgrass</name>
    <dbReference type="NCBI Taxonomy" id="38727"/>
    <lineage>
        <taxon>Eukaryota</taxon>
        <taxon>Viridiplantae</taxon>
        <taxon>Streptophyta</taxon>
        <taxon>Embryophyta</taxon>
        <taxon>Tracheophyta</taxon>
        <taxon>Spermatophyta</taxon>
        <taxon>Magnoliopsida</taxon>
        <taxon>Liliopsida</taxon>
        <taxon>Poales</taxon>
        <taxon>Poaceae</taxon>
        <taxon>PACMAD clade</taxon>
        <taxon>Panicoideae</taxon>
        <taxon>Panicodae</taxon>
        <taxon>Paniceae</taxon>
        <taxon>Panicinae</taxon>
        <taxon>Panicum</taxon>
        <taxon>Panicum sect. Hiantes</taxon>
    </lineage>
</organism>
<dbReference type="PANTHER" id="PTHR34222:SF100">
    <property type="entry name" value="CCHC-TYPE DOMAIN-CONTAINING PROTEIN"/>
    <property type="match status" value="1"/>
</dbReference>
<evidence type="ECO:0000313" key="2">
    <source>
        <dbReference type="EMBL" id="KAG2626607.1"/>
    </source>
</evidence>
<protein>
    <submittedName>
        <fullName evidence="2">Uncharacterized protein</fullName>
    </submittedName>
</protein>
<evidence type="ECO:0000256" key="1">
    <source>
        <dbReference type="SAM" id="MobiDB-lite"/>
    </source>
</evidence>
<keyword evidence="3" id="KW-1185">Reference proteome</keyword>